<reference evidence="8 9" key="1">
    <citation type="submission" date="2015-12" db="EMBL/GenBank/DDBJ databases">
        <title>Draft genome sequence of Moniliophthora roreri, the causal agent of frosty pod rot of cacao.</title>
        <authorList>
            <person name="Aime M.C."/>
            <person name="Diaz-Valderrama J.R."/>
            <person name="Kijpornyongpan T."/>
            <person name="Phillips-Mora W."/>
        </authorList>
    </citation>
    <scope>NUCLEOTIDE SEQUENCE [LARGE SCALE GENOMIC DNA]</scope>
    <source>
        <strain evidence="8 9">MCA 2952</strain>
    </source>
</reference>
<protein>
    <recommendedName>
        <fullName evidence="7">FAD-binding domain-containing protein</fullName>
    </recommendedName>
</protein>
<dbReference type="Pfam" id="PF01494">
    <property type="entry name" value="FAD_binding_3"/>
    <property type="match status" value="1"/>
</dbReference>
<sequence>MAPVLIVGAGPSGLALALSLLRNGVPVRIINKQLEHGVGQRGAGIQSRTLELYKPLGLLQDVQKMAGRAQPMRFYTSPEGPAPVKEATMIEWLDNTPEFPLINPLMLGQDRHEALLRKHIEKDYNVHVELGTELSTFSQTADYVEAKLIKRGADGEEISSETAKFEFMAGTDGARSVVRKQLGLSFLGEPRPDDDAVMITGDVHVKNGIPDRKYWRSWGDAKGSFVTLRPCETDDDRFNFMAAGSELDVENIQKDAIFRHISQTIGREIEFGDLIWAGVWRPNVRMVDKFGEGRVFVVGDAAHVHSPTGGQGLNSGVQDAINLAWKLALVHRRIAPLSLLISYTSERLPVIAYMLDMTTKLLDKTFNGARNMNTINVEGFVRGFETRQLGVNYRGSPLFIDERHQPTEGEVVDPYRSGVDGTVRAGDRAPAAHGLVGKDGAETTLLDVFSPSKHTVLVFADEGPNALKETLEAARSVFPDGTAQYAVIHPAGTEVPEVQAEYVFVDKEGFAFKHYKVEKGDKCRIFLIRPDGYIGAILQGTEGLHRYGSVVFGQK</sequence>
<dbReference type="Gene3D" id="3.50.50.60">
    <property type="entry name" value="FAD/NAD(P)-binding domain"/>
    <property type="match status" value="1"/>
</dbReference>
<evidence type="ECO:0000256" key="4">
    <source>
        <dbReference type="ARBA" id="ARBA00022827"/>
    </source>
</evidence>
<dbReference type="InterPro" id="IPR036249">
    <property type="entry name" value="Thioredoxin-like_sf"/>
</dbReference>
<dbReference type="PANTHER" id="PTHR43004:SF19">
    <property type="entry name" value="BINDING MONOOXYGENASE, PUTATIVE (JCVI)-RELATED"/>
    <property type="match status" value="1"/>
</dbReference>
<evidence type="ECO:0000256" key="2">
    <source>
        <dbReference type="ARBA" id="ARBA00007801"/>
    </source>
</evidence>
<keyword evidence="4" id="KW-0274">FAD</keyword>
<accession>A0A0W0FYE2</accession>
<dbReference type="GO" id="GO:0071949">
    <property type="term" value="F:FAD binding"/>
    <property type="evidence" value="ECO:0007669"/>
    <property type="project" value="InterPro"/>
</dbReference>
<keyword evidence="3" id="KW-0285">Flavoprotein</keyword>
<dbReference type="Gene3D" id="3.40.30.120">
    <property type="match status" value="1"/>
</dbReference>
<feature type="domain" description="FAD-binding" evidence="7">
    <location>
        <begin position="2"/>
        <end position="356"/>
    </location>
</feature>
<dbReference type="PANTHER" id="PTHR43004">
    <property type="entry name" value="TRK SYSTEM POTASSIUM UPTAKE PROTEIN"/>
    <property type="match status" value="1"/>
</dbReference>
<evidence type="ECO:0000256" key="5">
    <source>
        <dbReference type="ARBA" id="ARBA00023002"/>
    </source>
</evidence>
<dbReference type="Proteomes" id="UP000054988">
    <property type="component" value="Unassembled WGS sequence"/>
</dbReference>
<evidence type="ECO:0000256" key="3">
    <source>
        <dbReference type="ARBA" id="ARBA00022630"/>
    </source>
</evidence>
<evidence type="ECO:0000256" key="1">
    <source>
        <dbReference type="ARBA" id="ARBA00001974"/>
    </source>
</evidence>
<dbReference type="GO" id="GO:0016709">
    <property type="term" value="F:oxidoreductase activity, acting on paired donors, with incorporation or reduction of molecular oxygen, NAD(P)H as one donor, and incorporation of one atom of oxygen"/>
    <property type="evidence" value="ECO:0007669"/>
    <property type="project" value="UniProtKB-ARBA"/>
</dbReference>
<dbReference type="AlphaFoldDB" id="A0A0W0FYE2"/>
<gene>
    <name evidence="8" type="ORF">WG66_6068</name>
</gene>
<comment type="cofactor">
    <cofactor evidence="1">
        <name>FAD</name>
        <dbReference type="ChEBI" id="CHEBI:57692"/>
    </cofactor>
</comment>
<evidence type="ECO:0000259" key="7">
    <source>
        <dbReference type="Pfam" id="PF01494"/>
    </source>
</evidence>
<proteinExistence type="inferred from homology"/>
<dbReference type="PRINTS" id="PR00420">
    <property type="entry name" value="RNGMNOXGNASE"/>
</dbReference>
<dbReference type="Gene3D" id="3.30.70.2450">
    <property type="match status" value="1"/>
</dbReference>
<dbReference type="InterPro" id="IPR002938">
    <property type="entry name" value="FAD-bd"/>
</dbReference>
<dbReference type="InterPro" id="IPR036188">
    <property type="entry name" value="FAD/NAD-bd_sf"/>
</dbReference>
<dbReference type="EMBL" id="LATX01001478">
    <property type="protein sequence ID" value="KTB41367.1"/>
    <property type="molecule type" value="Genomic_DNA"/>
</dbReference>
<evidence type="ECO:0000256" key="6">
    <source>
        <dbReference type="SAM" id="SignalP"/>
    </source>
</evidence>
<comment type="similarity">
    <text evidence="2">Belongs to the PheA/TfdB FAD monooxygenase family.</text>
</comment>
<dbReference type="InterPro" id="IPR050641">
    <property type="entry name" value="RIFMO-like"/>
</dbReference>
<organism evidence="8 9">
    <name type="scientific">Moniliophthora roreri</name>
    <name type="common">Frosty pod rot fungus</name>
    <name type="synonym">Monilia roreri</name>
    <dbReference type="NCBI Taxonomy" id="221103"/>
    <lineage>
        <taxon>Eukaryota</taxon>
        <taxon>Fungi</taxon>
        <taxon>Dikarya</taxon>
        <taxon>Basidiomycota</taxon>
        <taxon>Agaricomycotina</taxon>
        <taxon>Agaricomycetes</taxon>
        <taxon>Agaricomycetidae</taxon>
        <taxon>Agaricales</taxon>
        <taxon>Marasmiineae</taxon>
        <taxon>Marasmiaceae</taxon>
        <taxon>Moniliophthora</taxon>
    </lineage>
</organism>
<evidence type="ECO:0000313" key="9">
    <source>
        <dbReference type="Proteomes" id="UP000054988"/>
    </source>
</evidence>
<keyword evidence="6" id="KW-0732">Signal</keyword>
<keyword evidence="5" id="KW-0560">Oxidoreductase</keyword>
<dbReference type="SUPFAM" id="SSF51905">
    <property type="entry name" value="FAD/NAD(P)-binding domain"/>
    <property type="match status" value="1"/>
</dbReference>
<feature type="signal peptide" evidence="6">
    <location>
        <begin position="1"/>
        <end position="17"/>
    </location>
</feature>
<evidence type="ECO:0000313" key="8">
    <source>
        <dbReference type="EMBL" id="KTB41367.1"/>
    </source>
</evidence>
<feature type="chain" id="PRO_5006902206" description="FAD-binding domain-containing protein" evidence="6">
    <location>
        <begin position="18"/>
        <end position="555"/>
    </location>
</feature>
<comment type="caution">
    <text evidence="8">The sequence shown here is derived from an EMBL/GenBank/DDBJ whole genome shotgun (WGS) entry which is preliminary data.</text>
</comment>
<name>A0A0W0FYE2_MONRR</name>
<dbReference type="SUPFAM" id="SSF52833">
    <property type="entry name" value="Thioredoxin-like"/>
    <property type="match status" value="1"/>
</dbReference>
<dbReference type="eggNOG" id="KOG3855">
    <property type="taxonomic scope" value="Eukaryota"/>
</dbReference>